<protein>
    <submittedName>
        <fullName evidence="5">Amino acid/amide ABC transporter substrate-binding protein (HAAT family)</fullName>
    </submittedName>
</protein>
<dbReference type="RefSeq" id="WP_185740509.1">
    <property type="nucleotide sequence ID" value="NZ_VFOM01000001.1"/>
</dbReference>
<dbReference type="InterPro" id="IPR028081">
    <property type="entry name" value="Leu-bd"/>
</dbReference>
<evidence type="ECO:0000256" key="2">
    <source>
        <dbReference type="ARBA" id="ARBA00022729"/>
    </source>
</evidence>
<gene>
    <name evidence="5" type="ORF">FB562_1994</name>
</gene>
<dbReference type="EMBL" id="VFOM01000001">
    <property type="protein sequence ID" value="TQL48887.1"/>
    <property type="molecule type" value="Genomic_DNA"/>
</dbReference>
<accession>A0A542YLB7</accession>
<dbReference type="InterPro" id="IPR028082">
    <property type="entry name" value="Peripla_BP_I"/>
</dbReference>
<dbReference type="Pfam" id="PF13458">
    <property type="entry name" value="Peripla_BP_6"/>
    <property type="match status" value="1"/>
</dbReference>
<evidence type="ECO:0000256" key="1">
    <source>
        <dbReference type="ARBA" id="ARBA00010062"/>
    </source>
</evidence>
<sequence>MRRMRVVACAAAVVIALGLSSCTSEEMVLPTSSPLPSPPPASGDGVLRIGTLFATSGDAAYLSPAQVAGVELAVREVNEAGGVLGKPVEVFHRNSGEAATQQAEESFAQLVEKGVDVVIGPSSSVLAERILPLAIEAQVLLVSPAASAPVLTGLADEGLLARTAPSAALMGGVLADAIVADGATDVAVIVGADDSSSAVAETFTAALAAAEGSVVAQEQLGDAAAVVDAVAAAKPDAVLLASGFEAMEQNVAIITALTDAGLGGSKVWLAGGALADYSQALPGGVLEGARGVLEGAEANEAFAARLAAMDPAPNDTRYAAEAYDATILAALAATVAGDDGGPLLAYMLPGVSGDGIKCMSFGECLDVLKTQDDIDYDGVSGPIALDRAGDPTSAHYGVYAYDAANRFAWTGQLTAD</sequence>
<dbReference type="SUPFAM" id="SSF53822">
    <property type="entry name" value="Periplasmic binding protein-like I"/>
    <property type="match status" value="1"/>
</dbReference>
<dbReference type="AlphaFoldDB" id="A0A542YLB7"/>
<evidence type="ECO:0000259" key="4">
    <source>
        <dbReference type="Pfam" id="PF13458"/>
    </source>
</evidence>
<evidence type="ECO:0000313" key="5">
    <source>
        <dbReference type="EMBL" id="TQL48887.1"/>
    </source>
</evidence>
<dbReference type="InterPro" id="IPR051010">
    <property type="entry name" value="BCAA_transport"/>
</dbReference>
<feature type="chain" id="PRO_5022041109" evidence="3">
    <location>
        <begin position="27"/>
        <end position="416"/>
    </location>
</feature>
<dbReference type="PANTHER" id="PTHR30483">
    <property type="entry name" value="LEUCINE-SPECIFIC-BINDING PROTEIN"/>
    <property type="match status" value="1"/>
</dbReference>
<reference evidence="5 6" key="1">
    <citation type="submission" date="2019-06" db="EMBL/GenBank/DDBJ databases">
        <title>Sequencing the genomes of 1000 actinobacteria strains.</title>
        <authorList>
            <person name="Klenk H.-P."/>
        </authorList>
    </citation>
    <scope>NUCLEOTIDE SEQUENCE [LARGE SCALE GENOMIC DNA]</scope>
    <source>
        <strain evidence="5 6">DSM 26477</strain>
    </source>
</reference>
<name>A0A542YLB7_9MICO</name>
<feature type="signal peptide" evidence="3">
    <location>
        <begin position="1"/>
        <end position="26"/>
    </location>
</feature>
<dbReference type="PANTHER" id="PTHR30483:SF6">
    <property type="entry name" value="PERIPLASMIC BINDING PROTEIN OF ABC TRANSPORTER FOR NATURAL AMINO ACIDS"/>
    <property type="match status" value="1"/>
</dbReference>
<keyword evidence="2 3" id="KW-0732">Signal</keyword>
<dbReference type="PROSITE" id="PS51257">
    <property type="entry name" value="PROKAR_LIPOPROTEIN"/>
    <property type="match status" value="1"/>
</dbReference>
<dbReference type="Proteomes" id="UP000317998">
    <property type="component" value="Unassembled WGS sequence"/>
</dbReference>
<comment type="caution">
    <text evidence="5">The sequence shown here is derived from an EMBL/GenBank/DDBJ whole genome shotgun (WGS) entry which is preliminary data.</text>
</comment>
<proteinExistence type="inferred from homology"/>
<organism evidence="5 6">
    <name type="scientific">Homoserinimonas aerilata</name>
    <dbReference type="NCBI Taxonomy" id="1162970"/>
    <lineage>
        <taxon>Bacteria</taxon>
        <taxon>Bacillati</taxon>
        <taxon>Actinomycetota</taxon>
        <taxon>Actinomycetes</taxon>
        <taxon>Micrococcales</taxon>
        <taxon>Microbacteriaceae</taxon>
        <taxon>Homoserinimonas</taxon>
    </lineage>
</organism>
<dbReference type="Gene3D" id="3.40.50.2300">
    <property type="match status" value="2"/>
</dbReference>
<evidence type="ECO:0000256" key="3">
    <source>
        <dbReference type="SAM" id="SignalP"/>
    </source>
</evidence>
<evidence type="ECO:0000313" key="6">
    <source>
        <dbReference type="Proteomes" id="UP000317998"/>
    </source>
</evidence>
<keyword evidence="6" id="KW-1185">Reference proteome</keyword>
<feature type="domain" description="Leucine-binding protein" evidence="4">
    <location>
        <begin position="47"/>
        <end position="366"/>
    </location>
</feature>
<comment type="similarity">
    <text evidence="1">Belongs to the leucine-binding protein family.</text>
</comment>